<accession>A0A381ZJX7</accession>
<dbReference type="AlphaFoldDB" id="A0A381ZJX7"/>
<organism evidence="1">
    <name type="scientific">marine metagenome</name>
    <dbReference type="NCBI Taxonomy" id="408172"/>
    <lineage>
        <taxon>unclassified sequences</taxon>
        <taxon>metagenomes</taxon>
        <taxon>ecological metagenomes</taxon>
    </lineage>
</organism>
<proteinExistence type="predicted"/>
<evidence type="ECO:0000313" key="1">
    <source>
        <dbReference type="EMBL" id="SVA89576.1"/>
    </source>
</evidence>
<dbReference type="Gene3D" id="3.40.710.10">
    <property type="entry name" value="DD-peptidase/beta-lactamase superfamily"/>
    <property type="match status" value="1"/>
</dbReference>
<dbReference type="SUPFAM" id="SSF56601">
    <property type="entry name" value="beta-lactamase/transpeptidase-like"/>
    <property type="match status" value="1"/>
</dbReference>
<reference evidence="1" key="1">
    <citation type="submission" date="2018-05" db="EMBL/GenBank/DDBJ databases">
        <authorList>
            <person name="Lanie J.A."/>
            <person name="Ng W.-L."/>
            <person name="Kazmierczak K.M."/>
            <person name="Andrzejewski T.M."/>
            <person name="Davidsen T.M."/>
            <person name="Wayne K.J."/>
            <person name="Tettelin H."/>
            <person name="Glass J.I."/>
            <person name="Rusch D."/>
            <person name="Podicherti R."/>
            <person name="Tsui H.-C.T."/>
            <person name="Winkler M.E."/>
        </authorList>
    </citation>
    <scope>NUCLEOTIDE SEQUENCE</scope>
</reference>
<dbReference type="InterPro" id="IPR012338">
    <property type="entry name" value="Beta-lactam/transpept-like"/>
</dbReference>
<gene>
    <name evidence="1" type="ORF">METZ01_LOCUS142430</name>
</gene>
<sequence length="396" mass="43460">MMCNVPVSLVVVTVFLLCSPAVGQAQSAPVDPGMGPWELVAEDEVRDVCRLDPELLQGVTMRQDMSFAIVRYGRLCFVSGENASDGPGVSHLYSATKTLGALLTGAIMYQTRDLAVRNAPMTGPFDEFDRMDQWLDLDALPPRAVINKDATVAHVLAMVGYSEDLTYGQKSHEYDAAGRREINQLIRVIDNVVKQDPRSFGSNAVEAKDRLFSKLGLEHSRWDVEFFGYSWYGSLLDMARLGQVILRGGVYGGERLVDSRYVYNMTHPAFEDGSTRYGYLTWMNNTACSPRAIHTSYPHGLSESGDCADGNCDQEHDVGVWNAAGAGGQFIIGHRGLDMVVVGKNWDEGGSSQLWRTVLPSVVAADPRFAGDQDAFCDAYSNGDYAPDLVKWDGDL</sequence>
<evidence type="ECO:0008006" key="2">
    <source>
        <dbReference type="Google" id="ProtNLM"/>
    </source>
</evidence>
<dbReference type="EMBL" id="UINC01021628">
    <property type="protein sequence ID" value="SVA89576.1"/>
    <property type="molecule type" value="Genomic_DNA"/>
</dbReference>
<name>A0A381ZJX7_9ZZZZ</name>
<protein>
    <recommendedName>
        <fullName evidence="2">Beta-lactamase-related domain-containing protein</fullName>
    </recommendedName>
</protein>